<evidence type="ECO:0000313" key="4">
    <source>
        <dbReference type="Proteomes" id="UP000254502"/>
    </source>
</evidence>
<keyword evidence="3" id="KW-0067">ATP-binding</keyword>
<dbReference type="Gene3D" id="3.40.50.300">
    <property type="entry name" value="P-loop containing nucleotide triphosphate hydrolases"/>
    <property type="match status" value="1"/>
</dbReference>
<dbReference type="AlphaFoldDB" id="A0A380DQV9"/>
<reference evidence="3 4" key="1">
    <citation type="submission" date="2018-06" db="EMBL/GenBank/DDBJ databases">
        <authorList>
            <consortium name="Pathogen Informatics"/>
            <person name="Doyle S."/>
        </authorList>
    </citation>
    <scope>NUCLEOTIDE SEQUENCE [LARGE SCALE GENOMIC DNA]</scope>
    <source>
        <strain evidence="3 4">NCTC5664</strain>
    </source>
</reference>
<protein>
    <submittedName>
        <fullName evidence="3">ABC transporter ATP-binding protein</fullName>
        <ecNumber evidence="3">3.6.3.-</ecNumber>
    </submittedName>
</protein>
<keyword evidence="1" id="KW-0813">Transport</keyword>
<dbReference type="PANTHER" id="PTHR42788:SF13">
    <property type="entry name" value="ALIPHATIC SULFONATES IMPORT ATP-BINDING PROTEIN SSUB"/>
    <property type="match status" value="1"/>
</dbReference>
<evidence type="ECO:0000256" key="1">
    <source>
        <dbReference type="ARBA" id="ARBA00022448"/>
    </source>
</evidence>
<proteinExistence type="predicted"/>
<organism evidence="3 4">
    <name type="scientific">Staphylococcus aureus</name>
    <dbReference type="NCBI Taxonomy" id="1280"/>
    <lineage>
        <taxon>Bacteria</taxon>
        <taxon>Bacillati</taxon>
        <taxon>Bacillota</taxon>
        <taxon>Bacilli</taxon>
        <taxon>Bacillales</taxon>
        <taxon>Staphylococcaceae</taxon>
        <taxon>Staphylococcus</taxon>
    </lineage>
</organism>
<keyword evidence="3" id="KW-0547">Nucleotide-binding</keyword>
<feature type="domain" description="ABC transporter" evidence="2">
    <location>
        <begin position="22"/>
        <end position="72"/>
    </location>
</feature>
<gene>
    <name evidence="3" type="primary">lolD_2</name>
    <name evidence="3" type="ORF">NCTC5664_01113</name>
</gene>
<dbReference type="InterPro" id="IPR003439">
    <property type="entry name" value="ABC_transporter-like_ATP-bd"/>
</dbReference>
<evidence type="ECO:0000313" key="3">
    <source>
        <dbReference type="EMBL" id="SUK42009.1"/>
    </source>
</evidence>
<name>A0A380DQV9_STAAU</name>
<dbReference type="GO" id="GO:0016887">
    <property type="term" value="F:ATP hydrolysis activity"/>
    <property type="evidence" value="ECO:0007669"/>
    <property type="project" value="InterPro"/>
</dbReference>
<dbReference type="EMBL" id="UHAQ01000002">
    <property type="protein sequence ID" value="SUK42009.1"/>
    <property type="molecule type" value="Genomic_DNA"/>
</dbReference>
<dbReference type="Pfam" id="PF00005">
    <property type="entry name" value="ABC_tran"/>
    <property type="match status" value="1"/>
</dbReference>
<dbReference type="InterPro" id="IPR027417">
    <property type="entry name" value="P-loop_NTPase"/>
</dbReference>
<evidence type="ECO:0000259" key="2">
    <source>
        <dbReference type="Pfam" id="PF00005"/>
    </source>
</evidence>
<dbReference type="Proteomes" id="UP000254502">
    <property type="component" value="Unassembled WGS sequence"/>
</dbReference>
<dbReference type="GO" id="GO:0005524">
    <property type="term" value="F:ATP binding"/>
    <property type="evidence" value="ECO:0007669"/>
    <property type="project" value="UniProtKB-KW"/>
</dbReference>
<keyword evidence="3" id="KW-0378">Hydrolase</keyword>
<sequence length="85" mass="9085">MLLEVKHVKKVYGKGLNATTALNQMNLSVGAGEFVAIMGESGSGKSTLLNLIASFDGLTEGDIIVDGAHLNNMKNKVKHCIVNKW</sequence>
<dbReference type="InterPro" id="IPR050166">
    <property type="entry name" value="ABC_transporter_ATP-bind"/>
</dbReference>
<dbReference type="SUPFAM" id="SSF52540">
    <property type="entry name" value="P-loop containing nucleoside triphosphate hydrolases"/>
    <property type="match status" value="1"/>
</dbReference>
<dbReference type="EC" id="3.6.3.-" evidence="3"/>
<accession>A0A380DQV9</accession>
<dbReference type="PANTHER" id="PTHR42788">
    <property type="entry name" value="TAURINE IMPORT ATP-BINDING PROTEIN-RELATED"/>
    <property type="match status" value="1"/>
</dbReference>